<reference evidence="1" key="2">
    <citation type="journal article" date="2015" name="Fish Shellfish Immunol.">
        <title>Early steps in the European eel (Anguilla anguilla)-Vibrio vulnificus interaction in the gills: Role of the RtxA13 toxin.</title>
        <authorList>
            <person name="Callol A."/>
            <person name="Pajuelo D."/>
            <person name="Ebbesson L."/>
            <person name="Teles M."/>
            <person name="MacKenzie S."/>
            <person name="Amaro C."/>
        </authorList>
    </citation>
    <scope>NUCLEOTIDE SEQUENCE</scope>
</reference>
<dbReference type="AlphaFoldDB" id="A0A0E9UAC0"/>
<proteinExistence type="predicted"/>
<protein>
    <submittedName>
        <fullName evidence="1">Uncharacterized protein</fullName>
    </submittedName>
</protein>
<evidence type="ECO:0000313" key="1">
    <source>
        <dbReference type="EMBL" id="JAH62824.1"/>
    </source>
</evidence>
<sequence>MQVLDKFISLLVKCALFSTCTFSST</sequence>
<name>A0A0E9UAC0_ANGAN</name>
<dbReference type="EMBL" id="GBXM01045753">
    <property type="protein sequence ID" value="JAH62824.1"/>
    <property type="molecule type" value="Transcribed_RNA"/>
</dbReference>
<accession>A0A0E9UAC0</accession>
<reference evidence="1" key="1">
    <citation type="submission" date="2014-11" db="EMBL/GenBank/DDBJ databases">
        <authorList>
            <person name="Amaro Gonzalez C."/>
        </authorList>
    </citation>
    <scope>NUCLEOTIDE SEQUENCE</scope>
</reference>
<organism evidence="1">
    <name type="scientific">Anguilla anguilla</name>
    <name type="common">European freshwater eel</name>
    <name type="synonym">Muraena anguilla</name>
    <dbReference type="NCBI Taxonomy" id="7936"/>
    <lineage>
        <taxon>Eukaryota</taxon>
        <taxon>Metazoa</taxon>
        <taxon>Chordata</taxon>
        <taxon>Craniata</taxon>
        <taxon>Vertebrata</taxon>
        <taxon>Euteleostomi</taxon>
        <taxon>Actinopterygii</taxon>
        <taxon>Neopterygii</taxon>
        <taxon>Teleostei</taxon>
        <taxon>Anguilliformes</taxon>
        <taxon>Anguillidae</taxon>
        <taxon>Anguilla</taxon>
    </lineage>
</organism>